<feature type="region of interest" description="Disordered" evidence="1">
    <location>
        <begin position="395"/>
        <end position="544"/>
    </location>
</feature>
<feature type="compositionally biased region" description="Gly residues" evidence="1">
    <location>
        <begin position="107"/>
        <end position="122"/>
    </location>
</feature>
<feature type="compositionally biased region" description="Basic and acidic residues" evidence="1">
    <location>
        <begin position="409"/>
        <end position="423"/>
    </location>
</feature>
<evidence type="ECO:0000313" key="3">
    <source>
        <dbReference type="Proteomes" id="UP000006906"/>
    </source>
</evidence>
<dbReference type="Proteomes" id="UP000006906">
    <property type="component" value="Chromosome 10"/>
</dbReference>
<proteinExistence type="predicted"/>
<organism evidence="2 3">
    <name type="scientific">Chlamydomonas reinhardtii</name>
    <name type="common">Chlamydomonas smithii</name>
    <dbReference type="NCBI Taxonomy" id="3055"/>
    <lineage>
        <taxon>Eukaryota</taxon>
        <taxon>Viridiplantae</taxon>
        <taxon>Chlorophyta</taxon>
        <taxon>core chlorophytes</taxon>
        <taxon>Chlorophyceae</taxon>
        <taxon>CS clade</taxon>
        <taxon>Chlamydomonadales</taxon>
        <taxon>Chlamydomonadaceae</taxon>
        <taxon>Chlamydomonas</taxon>
    </lineage>
</organism>
<dbReference type="InParanoid" id="A0A2K3DC13"/>
<sequence>MQMLTTLQEARGLQPLHIYMNGDSTFRQQKNFLCSFLQPGFIKGGWALDNTFLHEQRESSCYHPGLRLRVTFIDNSCCDTRRLAYLATHPDKDPYGNPDPPVWRVPGSGGSSGSSSSGGGSGNDTAAAAAGSDPTLVMYMNCGLHLLHLGTARPFECLPQQALYGAVLQNFSHAATELYPGSHQVFMTSNNICEGLFTEPYATVVRAIRANRTAVVAACVAATLHDRKVAGPLLAGNLAAVTAACREGLFTGESTRRLRQRMIAALAALSSSGSSSASSSSSSSSSQAQQQQQQAGKAGEEEREEGAGEEEGAEQLEEQPEELPQQRRPGEEAQAQVMQEAREEGVQEPKARATAAMHRGKGAGVRSGGGGDGGEEEDAGEYYYEDLLAASTAVRGGDSDYEGAYIKRQQHEQKQRGKPEQRGSSRRPQHHHAGHRAQEMVPAAAGAAGAAADGAHPRHHHGSSRQPQHRKGLRKQLSEAPATSSSQPSSSSASSGAGAVTASAQHPRQSRSLPSEASSSTSTSSSSSMQDGAGVAGGVSTGSAPPSIDLVDGWSLTAGQCWASQTSDGRHYPYLVPLQVMELLQILYRRLLPPPAAAPAAAAQA</sequence>
<dbReference type="OrthoDB" id="547935at2759"/>
<feature type="region of interest" description="Disordered" evidence="1">
    <location>
        <begin position="89"/>
        <end position="127"/>
    </location>
</feature>
<keyword evidence="3" id="KW-1185">Reference proteome</keyword>
<evidence type="ECO:0000313" key="2">
    <source>
        <dbReference type="EMBL" id="PNW78071.1"/>
    </source>
</evidence>
<dbReference type="RefSeq" id="XP_042920593.1">
    <property type="nucleotide sequence ID" value="XM_043067196.1"/>
</dbReference>
<dbReference type="EMBL" id="CM008971">
    <property type="protein sequence ID" value="PNW78071.1"/>
    <property type="molecule type" value="Genomic_DNA"/>
</dbReference>
<protein>
    <submittedName>
        <fullName evidence="2">Uncharacterized protein</fullName>
    </submittedName>
</protein>
<dbReference type="Gramene" id="PNW78071">
    <property type="protein sequence ID" value="PNW78071"/>
    <property type="gene ID" value="CHLRE_10g463200v5"/>
</dbReference>
<feature type="compositionally biased region" description="Low complexity" evidence="1">
    <location>
        <begin position="480"/>
        <end position="528"/>
    </location>
</feature>
<feature type="compositionally biased region" description="Basic residues" evidence="1">
    <location>
        <begin position="424"/>
        <end position="435"/>
    </location>
</feature>
<dbReference type="KEGG" id="cre:CHLRE_10g463200v5"/>
<feature type="compositionally biased region" description="Gly residues" evidence="1">
    <location>
        <begin position="362"/>
        <end position="372"/>
    </location>
</feature>
<feature type="compositionally biased region" description="Low complexity" evidence="1">
    <location>
        <begin position="272"/>
        <end position="297"/>
    </location>
</feature>
<feature type="compositionally biased region" description="Low complexity" evidence="1">
    <location>
        <begin position="443"/>
        <end position="454"/>
    </location>
</feature>
<feature type="compositionally biased region" description="Basic residues" evidence="1">
    <location>
        <begin position="457"/>
        <end position="474"/>
    </location>
</feature>
<dbReference type="AlphaFoldDB" id="A0A2K3DC13"/>
<feature type="region of interest" description="Disordered" evidence="1">
    <location>
        <begin position="272"/>
        <end position="379"/>
    </location>
</feature>
<feature type="compositionally biased region" description="Acidic residues" evidence="1">
    <location>
        <begin position="301"/>
        <end position="321"/>
    </location>
</feature>
<accession>A0A2K3DC13</accession>
<name>A0A2K3DC13_CHLRE</name>
<feature type="compositionally biased region" description="Basic and acidic residues" evidence="1">
    <location>
        <begin position="340"/>
        <end position="351"/>
    </location>
</feature>
<gene>
    <name evidence="2" type="ORF">CHLRE_10g463200v5</name>
</gene>
<reference evidence="2 3" key="1">
    <citation type="journal article" date="2007" name="Science">
        <title>The Chlamydomonas genome reveals the evolution of key animal and plant functions.</title>
        <authorList>
            <person name="Merchant S.S."/>
            <person name="Prochnik S.E."/>
            <person name="Vallon O."/>
            <person name="Harris E.H."/>
            <person name="Karpowicz S.J."/>
            <person name="Witman G.B."/>
            <person name="Terry A."/>
            <person name="Salamov A."/>
            <person name="Fritz-Laylin L.K."/>
            <person name="Marechal-Drouard L."/>
            <person name="Marshall W.F."/>
            <person name="Qu L.H."/>
            <person name="Nelson D.R."/>
            <person name="Sanderfoot A.A."/>
            <person name="Spalding M.H."/>
            <person name="Kapitonov V.V."/>
            <person name="Ren Q."/>
            <person name="Ferris P."/>
            <person name="Lindquist E."/>
            <person name="Shapiro H."/>
            <person name="Lucas S.M."/>
            <person name="Grimwood J."/>
            <person name="Schmutz J."/>
            <person name="Cardol P."/>
            <person name="Cerutti H."/>
            <person name="Chanfreau G."/>
            <person name="Chen C.L."/>
            <person name="Cognat V."/>
            <person name="Croft M.T."/>
            <person name="Dent R."/>
            <person name="Dutcher S."/>
            <person name="Fernandez E."/>
            <person name="Fukuzawa H."/>
            <person name="Gonzalez-Ballester D."/>
            <person name="Gonzalez-Halphen D."/>
            <person name="Hallmann A."/>
            <person name="Hanikenne M."/>
            <person name="Hippler M."/>
            <person name="Inwood W."/>
            <person name="Jabbari K."/>
            <person name="Kalanon M."/>
            <person name="Kuras R."/>
            <person name="Lefebvre P.A."/>
            <person name="Lemaire S.D."/>
            <person name="Lobanov A.V."/>
            <person name="Lohr M."/>
            <person name="Manuell A."/>
            <person name="Meier I."/>
            <person name="Mets L."/>
            <person name="Mittag M."/>
            <person name="Mittelmeier T."/>
            <person name="Moroney J.V."/>
            <person name="Moseley J."/>
            <person name="Napoli C."/>
            <person name="Nedelcu A.M."/>
            <person name="Niyogi K."/>
            <person name="Novoselov S.V."/>
            <person name="Paulsen I.T."/>
            <person name="Pazour G."/>
            <person name="Purton S."/>
            <person name="Ral J.P."/>
            <person name="Riano-Pachon D.M."/>
            <person name="Riekhof W."/>
            <person name="Rymarquis L."/>
            <person name="Schroda M."/>
            <person name="Stern D."/>
            <person name="Umen J."/>
            <person name="Willows R."/>
            <person name="Wilson N."/>
            <person name="Zimmer S.L."/>
            <person name="Allmer J."/>
            <person name="Balk J."/>
            <person name="Bisova K."/>
            <person name="Chen C.J."/>
            <person name="Elias M."/>
            <person name="Gendler K."/>
            <person name="Hauser C."/>
            <person name="Lamb M.R."/>
            <person name="Ledford H."/>
            <person name="Long J.C."/>
            <person name="Minagawa J."/>
            <person name="Page M.D."/>
            <person name="Pan J."/>
            <person name="Pootakham W."/>
            <person name="Roje S."/>
            <person name="Rose A."/>
            <person name="Stahlberg E."/>
            <person name="Terauchi A.M."/>
            <person name="Yang P."/>
            <person name="Ball S."/>
            <person name="Bowler C."/>
            <person name="Dieckmann C.L."/>
            <person name="Gladyshev V.N."/>
            <person name="Green P."/>
            <person name="Jorgensen R."/>
            <person name="Mayfield S."/>
            <person name="Mueller-Roeber B."/>
            <person name="Rajamani S."/>
            <person name="Sayre R.T."/>
            <person name="Brokstein P."/>
            <person name="Dubchak I."/>
            <person name="Goodstein D."/>
            <person name="Hornick L."/>
            <person name="Huang Y.W."/>
            <person name="Jhaveri J."/>
            <person name="Luo Y."/>
            <person name="Martinez D."/>
            <person name="Ngau W.C."/>
            <person name="Otillar B."/>
            <person name="Poliakov A."/>
            <person name="Porter A."/>
            <person name="Szajkowski L."/>
            <person name="Werner G."/>
            <person name="Zhou K."/>
            <person name="Grigoriev I.V."/>
            <person name="Rokhsar D.S."/>
            <person name="Grossman A.R."/>
        </authorList>
    </citation>
    <scope>NUCLEOTIDE SEQUENCE [LARGE SCALE GENOMIC DNA]</scope>
    <source>
        <strain evidence="3">CC-503</strain>
    </source>
</reference>
<dbReference type="GO" id="GO:0005634">
    <property type="term" value="C:nucleus"/>
    <property type="evidence" value="ECO:0000318"/>
    <property type="project" value="GO_Central"/>
</dbReference>
<dbReference type="GeneID" id="66055167"/>
<evidence type="ECO:0000256" key="1">
    <source>
        <dbReference type="SAM" id="MobiDB-lite"/>
    </source>
</evidence>